<accession>A0A9Q3W6M0</accession>
<evidence type="ECO:0000256" key="1">
    <source>
        <dbReference type="SAM" id="Phobius"/>
    </source>
</evidence>
<organism evidence="3 4">
    <name type="scientific">Alloalcanivorax xenomutans</name>
    <dbReference type="NCBI Taxonomy" id="1094342"/>
    <lineage>
        <taxon>Bacteria</taxon>
        <taxon>Pseudomonadati</taxon>
        <taxon>Pseudomonadota</taxon>
        <taxon>Gammaproteobacteria</taxon>
        <taxon>Oceanospirillales</taxon>
        <taxon>Alcanivoracaceae</taxon>
        <taxon>Alloalcanivorax</taxon>
    </lineage>
</organism>
<dbReference type="Pfam" id="PF20455">
    <property type="entry name" value="DUF6708"/>
    <property type="match status" value="1"/>
</dbReference>
<name>A0A9Q3W6M0_9GAMM</name>
<keyword evidence="1" id="KW-0472">Membrane</keyword>
<feature type="transmembrane region" description="Helical" evidence="1">
    <location>
        <begin position="109"/>
        <end position="129"/>
    </location>
</feature>
<keyword evidence="1" id="KW-1133">Transmembrane helix</keyword>
<feature type="transmembrane region" description="Helical" evidence="1">
    <location>
        <begin position="82"/>
        <end position="103"/>
    </location>
</feature>
<evidence type="ECO:0000259" key="2">
    <source>
        <dbReference type="Pfam" id="PF20455"/>
    </source>
</evidence>
<dbReference type="AlphaFoldDB" id="A0A9Q3W6M0"/>
<sequence>MPVDDKERGILIPEWRKKEPELTFTESQRKRNIYARKAPLRVMPNDKKQSVHLKPVSYRTVLRVLPEAIEVGTSMGEGVAKYLGVGGFLVILVALFMVIYPWFRNEEGFLLYGSLFFGVIFLLIGITFVRRAFFSPSDHPTLFNRKTRQVHVIPLKPLNFLKFWEKGKPGKMKTYSWDNVTARTYRRLDVPGGTVARTETAMELLCMTEENPKVVDEMVSLGMTGTWSDNNQVALWEHIRRYMEEGGPPLQPGDQLRKINHDKLPEFPPEVVEAAGGPALTEEELAQWTRPQE</sequence>
<dbReference type="EMBL" id="JAJVKT010000012">
    <property type="protein sequence ID" value="MCE7509242.1"/>
    <property type="molecule type" value="Genomic_DNA"/>
</dbReference>
<keyword evidence="4" id="KW-1185">Reference proteome</keyword>
<dbReference type="InterPro" id="IPR046554">
    <property type="entry name" value="DUF6708"/>
</dbReference>
<feature type="domain" description="DUF6708" evidence="2">
    <location>
        <begin position="120"/>
        <end position="257"/>
    </location>
</feature>
<proteinExistence type="predicted"/>
<keyword evidence="1" id="KW-0812">Transmembrane</keyword>
<comment type="caution">
    <text evidence="3">The sequence shown here is derived from an EMBL/GenBank/DDBJ whole genome shotgun (WGS) entry which is preliminary data.</text>
</comment>
<evidence type="ECO:0000313" key="4">
    <source>
        <dbReference type="Proteomes" id="UP001107961"/>
    </source>
</evidence>
<dbReference type="RefSeq" id="WP_022995915.1">
    <property type="nucleotide sequence ID" value="NZ_CBDDTQ010000005.1"/>
</dbReference>
<gene>
    <name evidence="3" type="ORF">LZG35_11390</name>
</gene>
<reference evidence="3" key="1">
    <citation type="submission" date="2022-01" db="EMBL/GenBank/DDBJ databases">
        <authorList>
            <person name="Karlyshev A.V."/>
            <person name="Jaspars M."/>
        </authorList>
    </citation>
    <scope>NUCLEOTIDE SEQUENCE</scope>
    <source>
        <strain evidence="3">AGSA3-2</strain>
    </source>
</reference>
<protein>
    <recommendedName>
        <fullName evidence="2">DUF6708 domain-containing protein</fullName>
    </recommendedName>
</protein>
<evidence type="ECO:0000313" key="3">
    <source>
        <dbReference type="EMBL" id="MCE7509242.1"/>
    </source>
</evidence>
<dbReference type="Proteomes" id="UP001107961">
    <property type="component" value="Unassembled WGS sequence"/>
</dbReference>